<proteinExistence type="predicted"/>
<gene>
    <name evidence="3" type="ORF">SAMN05421686_108134</name>
</gene>
<evidence type="ECO:0000259" key="2">
    <source>
        <dbReference type="Pfam" id="PF20598"/>
    </source>
</evidence>
<reference evidence="4" key="1">
    <citation type="submission" date="2017-01" db="EMBL/GenBank/DDBJ databases">
        <authorList>
            <person name="Varghese N."/>
            <person name="Submissions S."/>
        </authorList>
    </citation>
    <scope>NUCLEOTIDE SEQUENCE [LARGE SCALE GENOMIC DNA]</scope>
    <source>
        <strain evidence="4">DSM 24913</strain>
    </source>
</reference>
<organism evidence="3 4">
    <name type="scientific">Thalassolituus maritimus</name>
    <dbReference type="NCBI Taxonomy" id="484498"/>
    <lineage>
        <taxon>Bacteria</taxon>
        <taxon>Pseudomonadati</taxon>
        <taxon>Pseudomonadota</taxon>
        <taxon>Gammaproteobacteria</taxon>
        <taxon>Oceanospirillales</taxon>
        <taxon>Oceanospirillaceae</taxon>
        <taxon>Thalassolituus</taxon>
    </lineage>
</organism>
<dbReference type="InterPro" id="IPR046474">
    <property type="entry name" value="DUF6795"/>
</dbReference>
<dbReference type="OrthoDB" id="6196922at2"/>
<protein>
    <recommendedName>
        <fullName evidence="2">DUF6795 domain-containing protein</fullName>
    </recommendedName>
</protein>
<evidence type="ECO:0000256" key="1">
    <source>
        <dbReference type="SAM" id="SignalP"/>
    </source>
</evidence>
<dbReference type="AlphaFoldDB" id="A0A1N7P486"/>
<evidence type="ECO:0000313" key="4">
    <source>
        <dbReference type="Proteomes" id="UP000185639"/>
    </source>
</evidence>
<dbReference type="Pfam" id="PF20598">
    <property type="entry name" value="DUF6795"/>
    <property type="match status" value="1"/>
</dbReference>
<keyword evidence="4" id="KW-1185">Reference proteome</keyword>
<dbReference type="STRING" id="484498.SAMN05421686_108134"/>
<accession>A0A1N7P486</accession>
<dbReference type="EMBL" id="FTOH01000008">
    <property type="protein sequence ID" value="SIT05401.1"/>
    <property type="molecule type" value="Genomic_DNA"/>
</dbReference>
<name>A0A1N7P486_9GAMM</name>
<keyword evidence="1" id="KW-0732">Signal</keyword>
<feature type="signal peptide" evidence="1">
    <location>
        <begin position="1"/>
        <end position="19"/>
    </location>
</feature>
<feature type="domain" description="DUF6795" evidence="2">
    <location>
        <begin position="32"/>
        <end position="133"/>
    </location>
</feature>
<dbReference type="Proteomes" id="UP000185639">
    <property type="component" value="Unassembled WGS sequence"/>
</dbReference>
<dbReference type="RefSeq" id="WP_076516921.1">
    <property type="nucleotide sequence ID" value="NZ_CAJWBH010000011.1"/>
</dbReference>
<sequence length="165" mass="18664">MVKLSLFIVLIIAFVGANAMSKNNKTCLFSAISGTITLNGKPVANARIKRVSDERIDESKTDENGYFSMPSVFDTSISNAIRKFVPSQFVSPQTLYVYVDGMEYQLLEGIKRKESEFSESRGKPWIISCELSDDPIRFRIEGNAFSSRCKWDAEHDRKKIILPPE</sequence>
<feature type="chain" id="PRO_5012456050" description="DUF6795 domain-containing protein" evidence="1">
    <location>
        <begin position="20"/>
        <end position="165"/>
    </location>
</feature>
<evidence type="ECO:0000313" key="3">
    <source>
        <dbReference type="EMBL" id="SIT05401.1"/>
    </source>
</evidence>